<dbReference type="STRING" id="183763.LP52_20545"/>
<reference evidence="2" key="1">
    <citation type="journal article" date="2015" name="Chem. Biol.">
        <title>Structure, bioactivity, and resistance mechanism of streptomonomicin, an unusual lasso Peptide from an understudied halophilic actinomycete.</title>
        <authorList>
            <person name="Metelev M."/>
            <person name="Tietz J.I."/>
            <person name="Melby J.O."/>
            <person name="Blair P.M."/>
            <person name="Zhu L."/>
            <person name="Livnat I."/>
            <person name="Severinov K."/>
            <person name="Mitchell D.A."/>
        </authorList>
    </citation>
    <scope>NUCLEOTIDE SEQUENCE [LARGE SCALE GENOMIC DNA]</scope>
    <source>
        <strain evidence="2">YIM 90003</strain>
    </source>
</reference>
<organism evidence="1 2">
    <name type="scientific">Streptomonospora alba</name>
    <dbReference type="NCBI Taxonomy" id="183763"/>
    <lineage>
        <taxon>Bacteria</taxon>
        <taxon>Bacillati</taxon>
        <taxon>Actinomycetota</taxon>
        <taxon>Actinomycetes</taxon>
        <taxon>Streptosporangiales</taxon>
        <taxon>Nocardiopsidaceae</taxon>
        <taxon>Streptomonospora</taxon>
    </lineage>
</organism>
<accession>A0A0C2JDW1</accession>
<dbReference type="EMBL" id="JROO01000042">
    <property type="protein sequence ID" value="KIH97115.1"/>
    <property type="molecule type" value="Genomic_DNA"/>
</dbReference>
<dbReference type="AlphaFoldDB" id="A0A0C2JDW1"/>
<name>A0A0C2JDW1_9ACTN</name>
<comment type="caution">
    <text evidence="1">The sequence shown here is derived from an EMBL/GenBank/DDBJ whole genome shotgun (WGS) entry which is preliminary data.</text>
</comment>
<dbReference type="RefSeq" id="WP_040275993.1">
    <property type="nucleotide sequence ID" value="NZ_JROO01000042.1"/>
</dbReference>
<keyword evidence="2" id="KW-1185">Reference proteome</keyword>
<evidence type="ECO:0000313" key="2">
    <source>
        <dbReference type="Proteomes" id="UP000031675"/>
    </source>
</evidence>
<gene>
    <name evidence="1" type="ORF">LP52_20545</name>
</gene>
<dbReference type="Proteomes" id="UP000031675">
    <property type="component" value="Unassembled WGS sequence"/>
</dbReference>
<proteinExistence type="predicted"/>
<evidence type="ECO:0000313" key="1">
    <source>
        <dbReference type="EMBL" id="KIH97115.1"/>
    </source>
</evidence>
<sequence>MSGPANEDSGAAGTDVEHLAAVLARRRRELTGGRATIGASSVVHAVEETVWAGVRVPAVLCRAAADPLRLHPAENPVTCRRCLKRASGGRSARVPRGQTELDV</sequence>
<protein>
    <submittedName>
        <fullName evidence="1">Uncharacterized protein</fullName>
    </submittedName>
</protein>